<dbReference type="GO" id="GO:0003735">
    <property type="term" value="F:structural constituent of ribosome"/>
    <property type="evidence" value="ECO:0007669"/>
    <property type="project" value="InterPro"/>
</dbReference>
<accession>A0A0T5XC65</accession>
<dbReference type="GO" id="GO:0005840">
    <property type="term" value="C:ribosome"/>
    <property type="evidence" value="ECO:0007669"/>
    <property type="project" value="UniProtKB-KW"/>
</dbReference>
<dbReference type="GO" id="GO:1990904">
    <property type="term" value="C:ribonucleoprotein complex"/>
    <property type="evidence" value="ECO:0007669"/>
    <property type="project" value="UniProtKB-KW"/>
</dbReference>
<evidence type="ECO:0000256" key="4">
    <source>
        <dbReference type="ARBA" id="ARBA00035244"/>
    </source>
</evidence>
<dbReference type="Proteomes" id="UP000005273">
    <property type="component" value="Unassembled WGS sequence"/>
</dbReference>
<dbReference type="GO" id="GO:0006412">
    <property type="term" value="P:translation"/>
    <property type="evidence" value="ECO:0007669"/>
    <property type="project" value="UniProtKB-UniRule"/>
</dbReference>
<dbReference type="InterPro" id="IPR023574">
    <property type="entry name" value="Ribosomal_uL4_dom_sf"/>
</dbReference>
<proteinExistence type="inferred from homology"/>
<dbReference type="STRING" id="592015.HMPREF1705_03065"/>
<dbReference type="InterPro" id="IPR002136">
    <property type="entry name" value="Ribosomal_uL4"/>
</dbReference>
<reference evidence="8" key="1">
    <citation type="submission" date="2012-09" db="EMBL/GenBank/DDBJ databases">
        <authorList>
            <person name="Weinstock G."/>
            <person name="Sodergren E."/>
            <person name="Clifton S."/>
            <person name="Fulton L."/>
            <person name="Fulton B."/>
            <person name="Courtney L."/>
            <person name="Fronick C."/>
            <person name="Harrison M."/>
            <person name="Strong C."/>
            <person name="Farmer C."/>
            <person name="Delehaunty K."/>
            <person name="Markovic C."/>
            <person name="Hall O."/>
            <person name="Minx P."/>
            <person name="Tomlinson C."/>
            <person name="Mitreva M."/>
            <person name="Nelson J."/>
            <person name="Hou S."/>
            <person name="Wollam A."/>
            <person name="Pepin K.H."/>
            <person name="Johnson M."/>
            <person name="Bhonagiri V."/>
            <person name="Nash W.E."/>
            <person name="Suruliraj S."/>
            <person name="Warren W."/>
            <person name="Chinwalla A."/>
            <person name="Mardis E.R."/>
            <person name="Wilson R.K."/>
        </authorList>
    </citation>
    <scope>NUCLEOTIDE SEQUENCE [LARGE SCALE GENOMIC DNA]</scope>
    <source>
        <strain evidence="8">OS1</strain>
    </source>
</reference>
<feature type="region of interest" description="Disordered" evidence="6">
    <location>
        <begin position="48"/>
        <end position="74"/>
    </location>
</feature>
<dbReference type="Pfam" id="PF00573">
    <property type="entry name" value="Ribosomal_L4"/>
    <property type="match status" value="1"/>
</dbReference>
<dbReference type="SUPFAM" id="SSF52166">
    <property type="entry name" value="Ribosomal protein L4"/>
    <property type="match status" value="1"/>
</dbReference>
<evidence type="ECO:0000256" key="5">
    <source>
        <dbReference type="HAMAP-Rule" id="MF_01328"/>
    </source>
</evidence>
<dbReference type="RefSeq" id="WP_009201486.1">
    <property type="nucleotide sequence ID" value="NZ_ACJX03000001.1"/>
</dbReference>
<comment type="similarity">
    <text evidence="1 5">Belongs to the universal ribosomal protein uL4 family.</text>
</comment>
<evidence type="ECO:0000313" key="7">
    <source>
        <dbReference type="EMBL" id="KRT35812.1"/>
    </source>
</evidence>
<comment type="function">
    <text evidence="5">Forms part of the polypeptide exit tunnel.</text>
</comment>
<sequence length="208" mass="22866">MPTVDVIGIDGQKVGEVALADDVFAARIHVPAMHQVVVAYLAAQRQGTHSTKTRGEVRGGGRKPWRQKHTGRARHGSIRSPLWIKGGVVHGPKPRSYDQKVNKKVKQLAIKSALSLKVKENKLILVEGIETMSPKTKDMCAFLANAQAQAKPLIVIHESLPSIYMAARNIPGTRVLHVDSINVYEILNHEHLILTKGAAQRLEEVYSA</sequence>
<keyword evidence="8" id="KW-1185">Reference proteome</keyword>
<dbReference type="OrthoDB" id="9803201at2"/>
<dbReference type="NCBIfam" id="TIGR03953">
    <property type="entry name" value="rplD_bact"/>
    <property type="match status" value="1"/>
</dbReference>
<keyword evidence="5" id="KW-0694">RNA-binding</keyword>
<dbReference type="HAMAP" id="MF_01328_B">
    <property type="entry name" value="Ribosomal_uL4_B"/>
    <property type="match status" value="1"/>
</dbReference>
<evidence type="ECO:0000256" key="6">
    <source>
        <dbReference type="SAM" id="MobiDB-lite"/>
    </source>
</evidence>
<dbReference type="InterPro" id="IPR013005">
    <property type="entry name" value="Ribosomal_uL4-like"/>
</dbReference>
<dbReference type="PANTHER" id="PTHR10746">
    <property type="entry name" value="50S RIBOSOMAL PROTEIN L4"/>
    <property type="match status" value="1"/>
</dbReference>
<evidence type="ECO:0000256" key="3">
    <source>
        <dbReference type="ARBA" id="ARBA00023274"/>
    </source>
</evidence>
<comment type="caution">
    <text evidence="7">The sequence shown here is derived from an EMBL/GenBank/DDBJ whole genome shotgun (WGS) entry which is preliminary data.</text>
</comment>
<dbReference type="EMBL" id="ACJX03000001">
    <property type="protein sequence ID" value="KRT35812.1"/>
    <property type="molecule type" value="Genomic_DNA"/>
</dbReference>
<dbReference type="Gene3D" id="3.40.1370.10">
    <property type="match status" value="1"/>
</dbReference>
<keyword evidence="5" id="KW-0699">rRNA-binding</keyword>
<feature type="compositionally biased region" description="Basic residues" evidence="6">
    <location>
        <begin position="60"/>
        <end position="74"/>
    </location>
</feature>
<dbReference type="PANTHER" id="PTHR10746:SF6">
    <property type="entry name" value="LARGE RIBOSOMAL SUBUNIT PROTEIN UL4M"/>
    <property type="match status" value="1"/>
</dbReference>
<name>A0A0T5XC65_9BACT</name>
<evidence type="ECO:0000256" key="1">
    <source>
        <dbReference type="ARBA" id="ARBA00010528"/>
    </source>
</evidence>
<comment type="subunit">
    <text evidence="5">Part of the 50S ribosomal subunit.</text>
</comment>
<evidence type="ECO:0000313" key="8">
    <source>
        <dbReference type="Proteomes" id="UP000005273"/>
    </source>
</evidence>
<dbReference type="GO" id="GO:0019843">
    <property type="term" value="F:rRNA binding"/>
    <property type="evidence" value="ECO:0007669"/>
    <property type="project" value="UniProtKB-UniRule"/>
</dbReference>
<organism evidence="7 8">
    <name type="scientific">Acetomicrobium hydrogeniformans ATCC BAA-1850</name>
    <dbReference type="NCBI Taxonomy" id="592015"/>
    <lineage>
        <taxon>Bacteria</taxon>
        <taxon>Thermotogati</taxon>
        <taxon>Synergistota</taxon>
        <taxon>Synergistia</taxon>
        <taxon>Synergistales</taxon>
        <taxon>Acetomicrobiaceae</taxon>
        <taxon>Acetomicrobium</taxon>
    </lineage>
</organism>
<evidence type="ECO:0000256" key="2">
    <source>
        <dbReference type="ARBA" id="ARBA00022980"/>
    </source>
</evidence>
<dbReference type="eggNOG" id="COG0088">
    <property type="taxonomic scope" value="Bacteria"/>
</dbReference>
<gene>
    <name evidence="5" type="primary">rplD</name>
    <name evidence="7" type="ORF">HMPREF1705_03065</name>
</gene>
<comment type="function">
    <text evidence="5">One of the primary rRNA binding proteins, this protein initially binds near the 5'-end of the 23S rRNA. It is important during the early stages of 50S assembly. It makes multiple contacts with different domains of the 23S rRNA in the assembled 50S subunit and ribosome.</text>
</comment>
<keyword evidence="3 5" id="KW-0687">Ribonucleoprotein</keyword>
<keyword evidence="2 5" id="KW-0689">Ribosomal protein</keyword>
<protein>
    <recommendedName>
        <fullName evidence="4 5">Large ribosomal subunit protein uL4</fullName>
    </recommendedName>
</protein>
<dbReference type="AlphaFoldDB" id="A0A0T5XC65"/>